<organism evidence="1">
    <name type="scientific">Populus alba</name>
    <name type="common">White poplar</name>
    <dbReference type="NCBI Taxonomy" id="43335"/>
    <lineage>
        <taxon>Eukaryota</taxon>
        <taxon>Viridiplantae</taxon>
        <taxon>Streptophyta</taxon>
        <taxon>Embryophyta</taxon>
        <taxon>Tracheophyta</taxon>
        <taxon>Spermatophyta</taxon>
        <taxon>Magnoliopsida</taxon>
        <taxon>eudicotyledons</taxon>
        <taxon>Gunneridae</taxon>
        <taxon>Pentapetalae</taxon>
        <taxon>rosids</taxon>
        <taxon>fabids</taxon>
        <taxon>Malpighiales</taxon>
        <taxon>Salicaceae</taxon>
        <taxon>Saliceae</taxon>
        <taxon>Populus</taxon>
    </lineage>
</organism>
<comment type="caution">
    <text evidence="1">The sequence shown here is derived from an EMBL/GenBank/DDBJ whole genome shotgun (WGS) entry which is preliminary data.</text>
</comment>
<sequence>MVKDVQRDDSENTKRDRWGKRGWINDFSVPFAIIEARNRGREGHDAYDVRATLKELKLFTDSAERVDIQAKFEGEEEKENVGRLSKWEAFESGDCSFLICISFMPGWQRSKITVAQMLIEDKCSMHSDWHFQSKEVMLPLTNQVGNDYKHIPIASSFADVQPLDLNHLMPVHGIEFQPSEICPEDFIEECDEEEVSVAHAHGHK</sequence>
<evidence type="ECO:0000313" key="1">
    <source>
        <dbReference type="EMBL" id="TKS18052.1"/>
    </source>
</evidence>
<proteinExistence type="predicted"/>
<gene>
    <name evidence="1" type="ORF">D5086_0000009010</name>
</gene>
<dbReference type="AlphaFoldDB" id="A0A4U5R2N6"/>
<dbReference type="EMBL" id="RCHU01000016">
    <property type="protein sequence ID" value="TKS18052.1"/>
    <property type="molecule type" value="Genomic_DNA"/>
</dbReference>
<protein>
    <submittedName>
        <fullName evidence="1">Uncharacterized protein</fullName>
    </submittedName>
</protein>
<dbReference type="STRING" id="43335.A0A4U5R2N6"/>
<reference evidence="1" key="1">
    <citation type="submission" date="2018-10" db="EMBL/GenBank/DDBJ databases">
        <title>Population genomic analysis revealed the cold adaptation of white poplar.</title>
        <authorList>
            <person name="Liu Y.-J."/>
        </authorList>
    </citation>
    <scope>NUCLEOTIDE SEQUENCE [LARGE SCALE GENOMIC DNA]</scope>
    <source>
        <strain evidence="1">PAL-ZL1</strain>
    </source>
</reference>
<name>A0A4U5R2N6_POPAL</name>
<accession>A0A4U5R2N6</accession>